<evidence type="ECO:0000256" key="2">
    <source>
        <dbReference type="SAM" id="Phobius"/>
    </source>
</evidence>
<dbReference type="STRING" id="375175.AYR53_00390"/>
<dbReference type="Proteomes" id="UP000078582">
    <property type="component" value="Chromosome"/>
</dbReference>
<protein>
    <submittedName>
        <fullName evidence="3">Uncharacterized protein</fullName>
    </submittedName>
</protein>
<dbReference type="RefSeq" id="WP_068279981.1">
    <property type="nucleotide sequence ID" value="NZ_CP014873.1"/>
</dbReference>
<feature type="compositionally biased region" description="Low complexity" evidence="1">
    <location>
        <begin position="284"/>
        <end position="299"/>
    </location>
</feature>
<feature type="transmembrane region" description="Helical" evidence="2">
    <location>
        <begin position="25"/>
        <end position="42"/>
    </location>
</feature>
<keyword evidence="2" id="KW-0812">Transmembrane</keyword>
<keyword evidence="2" id="KW-0472">Membrane</keyword>
<evidence type="ECO:0000313" key="4">
    <source>
        <dbReference type="Proteomes" id="UP000078582"/>
    </source>
</evidence>
<feature type="region of interest" description="Disordered" evidence="1">
    <location>
        <begin position="276"/>
        <end position="314"/>
    </location>
</feature>
<dbReference type="InterPro" id="IPR046503">
    <property type="entry name" value="DUF6681"/>
</dbReference>
<keyword evidence="4" id="KW-1185">Reference proteome</keyword>
<dbReference type="EMBL" id="CP014873">
    <property type="protein sequence ID" value="ANK61344.1"/>
    <property type="molecule type" value="Genomic_DNA"/>
</dbReference>
<evidence type="ECO:0000256" key="1">
    <source>
        <dbReference type="SAM" id="MobiDB-lite"/>
    </source>
</evidence>
<proteinExistence type="predicted"/>
<dbReference type="GeneID" id="42980693"/>
<evidence type="ECO:0000313" key="3">
    <source>
        <dbReference type="EMBL" id="ANK61344.1"/>
    </source>
</evidence>
<organism evidence="3 4">
    <name type="scientific">Loigolactobacillus backii</name>
    <dbReference type="NCBI Taxonomy" id="375175"/>
    <lineage>
        <taxon>Bacteria</taxon>
        <taxon>Bacillati</taxon>
        <taxon>Bacillota</taxon>
        <taxon>Bacilli</taxon>
        <taxon>Lactobacillales</taxon>
        <taxon>Lactobacillaceae</taxon>
        <taxon>Loigolactobacillus</taxon>
    </lineage>
</organism>
<accession>A0A192GXV1</accession>
<dbReference type="AlphaFoldDB" id="A0A192GXV1"/>
<name>A0A192GXV1_9LACO</name>
<dbReference type="OrthoDB" id="2192445at2"/>
<dbReference type="Pfam" id="PF20386">
    <property type="entry name" value="DUF6681"/>
    <property type="match status" value="1"/>
</dbReference>
<sequence length="314" mass="34866">MLSLLDMLNHYLGFFNMNVKLKNRVYTILGILGDIYIGYLAFHFLRLQVWGRGLLFMLLFFVLAYFLTLNVIYYFTTKTAKFDISPKIEKMLGGKAASASDDPMLGSGKANATAGRTRVMPAAGLFNQDKLLPAKVTVDELTQQNINEMVTNLVASGYLSLNYGGLSDEAIYRHAHANPEPFYAIGEATPLPFYEMRQEGDHLYVYAGKNAIDSLNVGEISSIGLMQVQDAQNQYQLVLANAYLTGGPYKVAGRSGVMAGNNPYSVAVQVAYRDKNAPQEKPTRLTQAQTQTQTVTQPTSREPQAPSRRARHQR</sequence>
<reference evidence="3 4" key="1">
    <citation type="submission" date="2016-03" db="EMBL/GenBank/DDBJ databases">
        <title>Pediococcus and Lactobacillus from brewery environment - whole genome sequencing and assembly.</title>
        <authorList>
            <person name="Behr J."/>
            <person name="Geissler A.J."/>
            <person name="Vogel R.F."/>
        </authorList>
    </citation>
    <scope>NUCLEOTIDE SEQUENCE [LARGE SCALE GENOMIC DNA]</scope>
    <source>
        <strain evidence="3 4">TMW 1.1989</strain>
    </source>
</reference>
<keyword evidence="2" id="KW-1133">Transmembrane helix</keyword>
<gene>
    <name evidence="3" type="ORF">AYR53_00390</name>
</gene>
<feature type="transmembrane region" description="Helical" evidence="2">
    <location>
        <begin position="54"/>
        <end position="75"/>
    </location>
</feature>